<keyword evidence="3" id="KW-1185">Reference proteome</keyword>
<evidence type="ECO:0000313" key="2">
    <source>
        <dbReference type="EMBL" id="KAL3698038.1"/>
    </source>
</evidence>
<evidence type="ECO:0000256" key="1">
    <source>
        <dbReference type="SAM" id="MobiDB-lite"/>
    </source>
</evidence>
<dbReference type="Proteomes" id="UP001633002">
    <property type="component" value="Unassembled WGS sequence"/>
</dbReference>
<gene>
    <name evidence="2" type="ORF">R1sor_012114</name>
</gene>
<dbReference type="AlphaFoldDB" id="A0ABD3I2V5"/>
<proteinExistence type="predicted"/>
<comment type="caution">
    <text evidence="2">The sequence shown here is derived from an EMBL/GenBank/DDBJ whole genome shotgun (WGS) entry which is preliminary data.</text>
</comment>
<organism evidence="2 3">
    <name type="scientific">Riccia sorocarpa</name>
    <dbReference type="NCBI Taxonomy" id="122646"/>
    <lineage>
        <taxon>Eukaryota</taxon>
        <taxon>Viridiplantae</taxon>
        <taxon>Streptophyta</taxon>
        <taxon>Embryophyta</taxon>
        <taxon>Marchantiophyta</taxon>
        <taxon>Marchantiopsida</taxon>
        <taxon>Marchantiidae</taxon>
        <taxon>Marchantiales</taxon>
        <taxon>Ricciaceae</taxon>
        <taxon>Riccia</taxon>
    </lineage>
</organism>
<protein>
    <submittedName>
        <fullName evidence="2">Uncharacterized protein</fullName>
    </submittedName>
</protein>
<evidence type="ECO:0000313" key="3">
    <source>
        <dbReference type="Proteomes" id="UP001633002"/>
    </source>
</evidence>
<accession>A0ABD3I2V5</accession>
<feature type="region of interest" description="Disordered" evidence="1">
    <location>
        <begin position="1"/>
        <end position="23"/>
    </location>
</feature>
<feature type="compositionally biased region" description="Low complexity" evidence="1">
    <location>
        <begin position="231"/>
        <end position="243"/>
    </location>
</feature>
<reference evidence="2 3" key="1">
    <citation type="submission" date="2024-09" db="EMBL/GenBank/DDBJ databases">
        <title>Chromosome-scale assembly of Riccia sorocarpa.</title>
        <authorList>
            <person name="Paukszto L."/>
        </authorList>
    </citation>
    <scope>NUCLEOTIDE SEQUENCE [LARGE SCALE GENOMIC DNA]</scope>
    <source>
        <strain evidence="2">LP-2024</strain>
        <tissue evidence="2">Aerial parts of the thallus</tissue>
    </source>
</reference>
<sequence length="336" mass="37201">MAANEAVTRPKLQRTNSSPAHTPDTISLRPCLVHVPTGEIVKSYVQLSRIVKKLGWRVFINVSENLWGAWFIPAGGSCYMQMLFLPHPHISTASFHQLSTLVHAFGFNTFQISYIPLSKFRELEVFSDLKKPALHLRANRSQVLTVRNFARILGQHGWQKENESRFVKKEMSEKTVFNVQTVIKIPPVQNIQQLSTLDLEYIVLVTENIFYLEPHRRKDDAEAVKKLQPKLLPTSASASTSESPHTEKVEAQLDAAPQSATNPDSKTTGEEPGPSQPQNAAPTPVPENNSDEDCPVSAESLLSAEKTCDDDQTADQNAVPDPTAASVMEDPSAITP</sequence>
<name>A0ABD3I2V5_9MARC</name>
<feature type="region of interest" description="Disordered" evidence="1">
    <location>
        <begin position="228"/>
        <end position="336"/>
    </location>
</feature>
<dbReference type="EMBL" id="JBJQOH010000002">
    <property type="protein sequence ID" value="KAL3698038.1"/>
    <property type="molecule type" value="Genomic_DNA"/>
</dbReference>